<dbReference type="Gene3D" id="3.40.50.720">
    <property type="entry name" value="NAD(P)-binding Rossmann-like Domain"/>
    <property type="match status" value="1"/>
</dbReference>
<dbReference type="EMBL" id="RJKX01000015">
    <property type="protein sequence ID" value="ROP84146.1"/>
    <property type="molecule type" value="Genomic_DNA"/>
</dbReference>
<dbReference type="RefSeq" id="WP_123691845.1">
    <property type="nucleotide sequence ID" value="NZ_AP019700.1"/>
</dbReference>
<sequence>MTDPAALPTRFADVEAVEEFMTRPSAALVADLARAPGDILILGVGGKMGPTLARLAKRAAPDRRVVGVARFSEPGLRQRLQGWGVETLECDLLDRDAVMALPRLPNVIFMAGRKFGSSGAEDLTWAMNVLVPATVAEAFRESRIVAFSTGCVYPYVDVLTGGATEDMAAVPPPGAYAATCVGRERMFEYGSRRWGTKGRLFRLNYAIDTRYGVLHDVGRKVLAGEPVDVTMGHVNVIWQGDANSQALRCLAHATDPTSPINVTGPETVSVRALAHAFGRRFGRKAIVTGAEAPTAWLNDASLAAGLFGYPTVPLDAMVGWVAEWLAAGGASLDKPTHFETRDGKY</sequence>
<name>A0A3N1L128_9PROT</name>
<dbReference type="Pfam" id="PF01370">
    <property type="entry name" value="Epimerase"/>
    <property type="match status" value="1"/>
</dbReference>
<evidence type="ECO:0000313" key="3">
    <source>
        <dbReference type="Proteomes" id="UP000278222"/>
    </source>
</evidence>
<accession>A0A3N1L128</accession>
<keyword evidence="3" id="KW-1185">Reference proteome</keyword>
<dbReference type="SUPFAM" id="SSF51735">
    <property type="entry name" value="NAD(P)-binding Rossmann-fold domains"/>
    <property type="match status" value="1"/>
</dbReference>
<evidence type="ECO:0000313" key="2">
    <source>
        <dbReference type="EMBL" id="ROP84146.1"/>
    </source>
</evidence>
<dbReference type="InterPro" id="IPR001509">
    <property type="entry name" value="Epimerase_deHydtase"/>
</dbReference>
<dbReference type="InterPro" id="IPR036291">
    <property type="entry name" value="NAD(P)-bd_dom_sf"/>
</dbReference>
<dbReference type="Proteomes" id="UP000278222">
    <property type="component" value="Unassembled WGS sequence"/>
</dbReference>
<protein>
    <submittedName>
        <fullName evidence="2">Nucleoside-diphosphate-sugar epimerase</fullName>
    </submittedName>
</protein>
<proteinExistence type="predicted"/>
<reference evidence="2 3" key="1">
    <citation type="submission" date="2018-11" db="EMBL/GenBank/DDBJ databases">
        <title>Genomic Encyclopedia of Type Strains, Phase IV (KMG-IV): sequencing the most valuable type-strain genomes for metagenomic binning, comparative biology and taxonomic classification.</title>
        <authorList>
            <person name="Goeker M."/>
        </authorList>
    </citation>
    <scope>NUCLEOTIDE SEQUENCE [LARGE SCALE GENOMIC DNA]</scope>
    <source>
        <strain evidence="2 3">DSM 5900</strain>
    </source>
</reference>
<dbReference type="AlphaFoldDB" id="A0A3N1L128"/>
<comment type="caution">
    <text evidence="2">The sequence shown here is derived from an EMBL/GenBank/DDBJ whole genome shotgun (WGS) entry which is preliminary data.</text>
</comment>
<dbReference type="OrthoDB" id="9785845at2"/>
<organism evidence="2 3">
    <name type="scientific">Stella humosa</name>
    <dbReference type="NCBI Taxonomy" id="94"/>
    <lineage>
        <taxon>Bacteria</taxon>
        <taxon>Pseudomonadati</taxon>
        <taxon>Pseudomonadota</taxon>
        <taxon>Alphaproteobacteria</taxon>
        <taxon>Rhodospirillales</taxon>
        <taxon>Stellaceae</taxon>
        <taxon>Stella</taxon>
    </lineage>
</organism>
<feature type="domain" description="NAD-dependent epimerase/dehydratase" evidence="1">
    <location>
        <begin position="39"/>
        <end position="203"/>
    </location>
</feature>
<gene>
    <name evidence="2" type="ORF">EDC65_3494</name>
</gene>
<evidence type="ECO:0000259" key="1">
    <source>
        <dbReference type="Pfam" id="PF01370"/>
    </source>
</evidence>